<dbReference type="GO" id="GO:0046872">
    <property type="term" value="F:metal ion binding"/>
    <property type="evidence" value="ECO:0007669"/>
    <property type="project" value="UniProtKB-KW"/>
</dbReference>
<dbReference type="Gene3D" id="3.40.720.10">
    <property type="entry name" value="Alkaline Phosphatase, subunit A"/>
    <property type="match status" value="1"/>
</dbReference>
<dbReference type="Proteomes" id="UP000035268">
    <property type="component" value="Chromosome"/>
</dbReference>
<proteinExistence type="inferred from homology"/>
<organism evidence="7 8">
    <name type="scientific">Kiritimatiella glycovorans</name>
    <dbReference type="NCBI Taxonomy" id="1307763"/>
    <lineage>
        <taxon>Bacteria</taxon>
        <taxon>Pseudomonadati</taxon>
        <taxon>Kiritimatiellota</taxon>
        <taxon>Kiritimatiellia</taxon>
        <taxon>Kiritimatiellales</taxon>
        <taxon>Kiritimatiellaceae</taxon>
        <taxon>Kiritimatiella</taxon>
    </lineage>
</organism>
<dbReference type="SUPFAM" id="SSF53649">
    <property type="entry name" value="Alkaline phosphatase-like"/>
    <property type="match status" value="1"/>
</dbReference>
<dbReference type="InterPro" id="IPR006311">
    <property type="entry name" value="TAT_signal"/>
</dbReference>
<dbReference type="PROSITE" id="PS51318">
    <property type="entry name" value="TAT"/>
    <property type="match status" value="1"/>
</dbReference>
<dbReference type="InterPro" id="IPR000917">
    <property type="entry name" value="Sulfatase_N"/>
</dbReference>
<dbReference type="KEGG" id="vbl:L21SP4_01486"/>
<dbReference type="Pfam" id="PF00884">
    <property type="entry name" value="Sulfatase"/>
    <property type="match status" value="1"/>
</dbReference>
<dbReference type="PANTHER" id="PTHR42693:SF53">
    <property type="entry name" value="ENDO-4-O-SULFATASE"/>
    <property type="match status" value="1"/>
</dbReference>
<evidence type="ECO:0000259" key="5">
    <source>
        <dbReference type="Pfam" id="PF00884"/>
    </source>
</evidence>
<comment type="similarity">
    <text evidence="1">Belongs to the sulfatase family.</text>
</comment>
<sequence length="475" mass="53935">MKETISRRSFLTRALTLPALYAVSGEAAAQFELRGKRPHILLITTDDQGTTLGCYGDPLGRTPNMDRLAAEGMRFTRAYVTHASCSPSRSSILTGLYPHQNGQIGLAGAHPEYGVKRNIPTLPGILKESGYYNGIIGKLHVTPQEIFPFDFEWWKHQALKTRDVREVARRAAMFFDEAGDRPFFLYVNYFDPHRPYNEEANQYMGLPEDPYTPEEVEPFPYLHADGDRVRREVAGYYNAQRRADAGLGMLLETLREAGHEEDTLIIFLGDHGVPFVRAKTTCYEAGEEVPFLVRWPGVIRPGQVNHDFISSVDILPTILDAAGIAPPAHRAGRSLIPLLTGSTPADWRKTLYGEYTAHAAQHFYPRRSIRDRRYKLIRNLDHTRPNPVPQIGPVGIKFAEDDETRQAYETSMHPPEFELYDLSKDPHEMHNLAGNPEMKPVLERMKAELQRRREETDDPLLDPEELVRLKAAHDL</sequence>
<evidence type="ECO:0000256" key="1">
    <source>
        <dbReference type="ARBA" id="ARBA00008779"/>
    </source>
</evidence>
<evidence type="ECO:0000256" key="3">
    <source>
        <dbReference type="ARBA" id="ARBA00022801"/>
    </source>
</evidence>
<dbReference type="EC" id="3.1.6.1" evidence="7"/>
<dbReference type="Pfam" id="PF16347">
    <property type="entry name" value="SGSH_C"/>
    <property type="match status" value="1"/>
</dbReference>
<dbReference type="GO" id="GO:0004065">
    <property type="term" value="F:arylsulfatase activity"/>
    <property type="evidence" value="ECO:0007669"/>
    <property type="project" value="UniProtKB-EC"/>
</dbReference>
<feature type="domain" description="Sulfatase N-terminal" evidence="5">
    <location>
        <begin position="38"/>
        <end position="324"/>
    </location>
</feature>
<dbReference type="RefSeq" id="WP_052882031.1">
    <property type="nucleotide sequence ID" value="NZ_CP010904.1"/>
</dbReference>
<dbReference type="EMBL" id="CP010904">
    <property type="protein sequence ID" value="AKJ64731.1"/>
    <property type="molecule type" value="Genomic_DNA"/>
</dbReference>
<evidence type="ECO:0000256" key="2">
    <source>
        <dbReference type="ARBA" id="ARBA00022723"/>
    </source>
</evidence>
<reference evidence="8" key="1">
    <citation type="submission" date="2015-02" db="EMBL/GenBank/DDBJ databases">
        <title>Description and complete genome sequence of the first cultured representative of the subdivision 5 of the Verrucomicrobia phylum.</title>
        <authorList>
            <person name="Spring S."/>
            <person name="Bunk B."/>
            <person name="Sproer C."/>
            <person name="Klenk H.-P."/>
        </authorList>
    </citation>
    <scope>NUCLEOTIDE SEQUENCE [LARGE SCALE GENOMIC DNA]</scope>
    <source>
        <strain evidence="8">L21-Fru-AB</strain>
    </source>
</reference>
<dbReference type="STRING" id="1307763.L21SP4_01486"/>
<evidence type="ECO:0000256" key="4">
    <source>
        <dbReference type="ARBA" id="ARBA00022837"/>
    </source>
</evidence>
<keyword evidence="4" id="KW-0106">Calcium</keyword>
<protein>
    <submittedName>
        <fullName evidence="7">Arylsulfatase</fullName>
        <ecNumber evidence="7">3.1.6.1</ecNumber>
    </submittedName>
</protein>
<dbReference type="AlphaFoldDB" id="A0A0G3EE46"/>
<feature type="domain" description="N-sulphoglucosamine sulphohydrolase C-terminal" evidence="6">
    <location>
        <begin position="415"/>
        <end position="454"/>
    </location>
</feature>
<dbReference type="OrthoDB" id="974590at2"/>
<dbReference type="CDD" id="cd16027">
    <property type="entry name" value="SGSH"/>
    <property type="match status" value="1"/>
</dbReference>
<reference evidence="7 8" key="2">
    <citation type="journal article" date="2016" name="ISME J.">
        <title>Characterization of the first cultured representative of Verrucomicrobia subdivision 5 indicates the proposal of a novel phylum.</title>
        <authorList>
            <person name="Spring S."/>
            <person name="Bunk B."/>
            <person name="Sproer C."/>
            <person name="Schumann P."/>
            <person name="Rohde M."/>
            <person name="Tindall B.J."/>
            <person name="Klenk H.P."/>
        </authorList>
    </citation>
    <scope>NUCLEOTIDE SEQUENCE [LARGE SCALE GENOMIC DNA]</scope>
    <source>
        <strain evidence="7 8">L21-Fru-AB</strain>
    </source>
</reference>
<evidence type="ECO:0000313" key="8">
    <source>
        <dbReference type="Proteomes" id="UP000035268"/>
    </source>
</evidence>
<gene>
    <name evidence="7" type="primary">atsA_23</name>
    <name evidence="7" type="ORF">L21SP4_01486</name>
</gene>
<dbReference type="InterPro" id="IPR024607">
    <property type="entry name" value="Sulfatase_CS"/>
</dbReference>
<dbReference type="InterPro" id="IPR032506">
    <property type="entry name" value="SGSH_C"/>
</dbReference>
<keyword evidence="8" id="KW-1185">Reference proteome</keyword>
<dbReference type="InterPro" id="IPR017850">
    <property type="entry name" value="Alkaline_phosphatase_core_sf"/>
</dbReference>
<keyword evidence="3 7" id="KW-0378">Hydrolase</keyword>
<dbReference type="PANTHER" id="PTHR42693">
    <property type="entry name" value="ARYLSULFATASE FAMILY MEMBER"/>
    <property type="match status" value="1"/>
</dbReference>
<dbReference type="PROSITE" id="PS00523">
    <property type="entry name" value="SULFATASE_1"/>
    <property type="match status" value="1"/>
</dbReference>
<name>A0A0G3EE46_9BACT</name>
<evidence type="ECO:0000259" key="6">
    <source>
        <dbReference type="Pfam" id="PF16347"/>
    </source>
</evidence>
<keyword evidence="2" id="KW-0479">Metal-binding</keyword>
<accession>A0A0G3EE46</accession>
<dbReference type="InterPro" id="IPR050738">
    <property type="entry name" value="Sulfatase"/>
</dbReference>
<evidence type="ECO:0000313" key="7">
    <source>
        <dbReference type="EMBL" id="AKJ64731.1"/>
    </source>
</evidence>